<reference evidence="4 5" key="1">
    <citation type="submission" date="2020-07" db="EMBL/GenBank/DDBJ databases">
        <title>Sequencing the genomes of 1000 actinobacteria strains.</title>
        <authorList>
            <person name="Klenk H.-P."/>
        </authorList>
    </citation>
    <scope>NUCLEOTIDE SEQUENCE [LARGE SCALE GENOMIC DNA]</scope>
    <source>
        <strain evidence="4 5">DSM 45772</strain>
    </source>
</reference>
<keyword evidence="5" id="KW-1185">Reference proteome</keyword>
<proteinExistence type="predicted"/>
<dbReference type="InterPro" id="IPR050585">
    <property type="entry name" value="Xaa-Pro_dipeptidyl-ppase/CocE"/>
</dbReference>
<organism evidence="4 5">
    <name type="scientific">Actinomycetospora corticicola</name>
    <dbReference type="NCBI Taxonomy" id="663602"/>
    <lineage>
        <taxon>Bacteria</taxon>
        <taxon>Bacillati</taxon>
        <taxon>Actinomycetota</taxon>
        <taxon>Actinomycetes</taxon>
        <taxon>Pseudonocardiales</taxon>
        <taxon>Pseudonocardiaceae</taxon>
        <taxon>Actinomycetospora</taxon>
    </lineage>
</organism>
<feature type="domain" description="Xaa-Pro dipeptidyl-peptidase C-terminal" evidence="3">
    <location>
        <begin position="305"/>
        <end position="530"/>
    </location>
</feature>
<evidence type="ECO:0000313" key="4">
    <source>
        <dbReference type="EMBL" id="NYD37161.1"/>
    </source>
</evidence>
<dbReference type="Pfam" id="PF02129">
    <property type="entry name" value="Peptidase_S15"/>
    <property type="match status" value="1"/>
</dbReference>
<dbReference type="SMART" id="SM00939">
    <property type="entry name" value="PepX_C"/>
    <property type="match status" value="1"/>
</dbReference>
<dbReference type="PANTHER" id="PTHR43056">
    <property type="entry name" value="PEPTIDASE S9 PROLYL OLIGOPEPTIDASE"/>
    <property type="match status" value="1"/>
</dbReference>
<feature type="region of interest" description="Disordered" evidence="2">
    <location>
        <begin position="363"/>
        <end position="389"/>
    </location>
</feature>
<accession>A0A7Y9J6L1</accession>
<dbReference type="AlphaFoldDB" id="A0A7Y9J6L1"/>
<sequence>MSPVIDSGVEMTTRDGVVLVADVYRPDAEGAWPTLLHRTPYDRADPTLVSAIVADPLWLARQGFAVVVQDVRGRFASGGETDFAVQEVDDGYDAVEWAAAQPWSTGDVGIYGSSYHAIAALNAVAARPPHLRAALAMIGGADMEATSWPGGTFELGFLALYSLGQTVDTLRRTGRLDRLADVQRAATDPLGTVSTLPLTAVPVLEDPTIAPAWHDRLAHGPGDPWWHRHPNVHRDPSLVQVPLLQVAAYRDFLSPPMFRLASALGDPHRFVAGPWAHGGVYTGHTGARVLPDTAGGVGAWGPLIAAWFDRHLRGGEGRHRFLTDDPVHYYVGGENRWASAASWPPPSSGVRVELLREPAAFRADPRNPVPTTGGAMSAPPLGPDGIQDQRVLDGRDDVLALATEPLPEPMTVVGRPCLELEFSTTAVDADVCVTLVDVEPDGYAVPVAEGAVRLRVSLGRLVAPDERVAVTVELHDTAHVFRAGHRLRVQIAGSSFPRRSRNLHTATAPEHGTLDEAVVATHTVHTATLVT</sequence>
<dbReference type="RefSeq" id="WP_179794744.1">
    <property type="nucleotide sequence ID" value="NZ_BAABHP010000014.1"/>
</dbReference>
<evidence type="ECO:0000259" key="3">
    <source>
        <dbReference type="SMART" id="SM00939"/>
    </source>
</evidence>
<protein>
    <recommendedName>
        <fullName evidence="3">Xaa-Pro dipeptidyl-peptidase C-terminal domain-containing protein</fullName>
    </recommendedName>
</protein>
<gene>
    <name evidence="4" type="ORF">BJ983_003263</name>
</gene>
<dbReference type="SUPFAM" id="SSF53474">
    <property type="entry name" value="alpha/beta-Hydrolases"/>
    <property type="match status" value="1"/>
</dbReference>
<dbReference type="InterPro" id="IPR005674">
    <property type="entry name" value="CocE/Ser_esterase"/>
</dbReference>
<dbReference type="NCBIfam" id="TIGR00976">
    <property type="entry name" value="CocE_NonD"/>
    <property type="match status" value="1"/>
</dbReference>
<dbReference type="Gene3D" id="1.10.3020.10">
    <property type="entry name" value="alpha-amino acid ester hydrolase ( Helical cap domain)"/>
    <property type="match status" value="1"/>
</dbReference>
<evidence type="ECO:0000256" key="1">
    <source>
        <dbReference type="ARBA" id="ARBA00022801"/>
    </source>
</evidence>
<dbReference type="Proteomes" id="UP000535890">
    <property type="component" value="Unassembled WGS sequence"/>
</dbReference>
<comment type="caution">
    <text evidence="4">The sequence shown here is derived from an EMBL/GenBank/DDBJ whole genome shotgun (WGS) entry which is preliminary data.</text>
</comment>
<dbReference type="PANTHER" id="PTHR43056:SF10">
    <property type="entry name" value="COCE_NOND FAMILY, PUTATIVE (AFU_ORTHOLOGUE AFUA_7G00600)-RELATED"/>
    <property type="match status" value="1"/>
</dbReference>
<dbReference type="GO" id="GO:0008239">
    <property type="term" value="F:dipeptidyl-peptidase activity"/>
    <property type="evidence" value="ECO:0007669"/>
    <property type="project" value="InterPro"/>
</dbReference>
<dbReference type="Gene3D" id="3.40.50.1820">
    <property type="entry name" value="alpha/beta hydrolase"/>
    <property type="match status" value="1"/>
</dbReference>
<keyword evidence="1" id="KW-0378">Hydrolase</keyword>
<dbReference type="SUPFAM" id="SSF49785">
    <property type="entry name" value="Galactose-binding domain-like"/>
    <property type="match status" value="1"/>
</dbReference>
<dbReference type="Gene3D" id="2.60.120.260">
    <property type="entry name" value="Galactose-binding domain-like"/>
    <property type="match status" value="1"/>
</dbReference>
<dbReference type="InterPro" id="IPR013736">
    <property type="entry name" value="Xaa-Pro_dipept_C"/>
</dbReference>
<dbReference type="InterPro" id="IPR029058">
    <property type="entry name" value="AB_hydrolase_fold"/>
</dbReference>
<evidence type="ECO:0000256" key="2">
    <source>
        <dbReference type="SAM" id="MobiDB-lite"/>
    </source>
</evidence>
<dbReference type="Pfam" id="PF08530">
    <property type="entry name" value="PepX_C"/>
    <property type="match status" value="1"/>
</dbReference>
<name>A0A7Y9J6L1_9PSEU</name>
<dbReference type="EMBL" id="JACCBN010000001">
    <property type="protein sequence ID" value="NYD37161.1"/>
    <property type="molecule type" value="Genomic_DNA"/>
</dbReference>
<dbReference type="InterPro" id="IPR000383">
    <property type="entry name" value="Xaa-Pro-like_dom"/>
</dbReference>
<evidence type="ECO:0000313" key="5">
    <source>
        <dbReference type="Proteomes" id="UP000535890"/>
    </source>
</evidence>
<dbReference type="InterPro" id="IPR008979">
    <property type="entry name" value="Galactose-bd-like_sf"/>
</dbReference>